<evidence type="ECO:0000256" key="3">
    <source>
        <dbReference type="ARBA" id="ARBA00023002"/>
    </source>
</evidence>
<dbReference type="InterPro" id="IPR036884">
    <property type="entry name" value="2Fe-2S-bd_dom_sf"/>
</dbReference>
<name>A0ABZ0XSB1_9BURK</name>
<dbReference type="RefSeq" id="WP_019919983.1">
    <property type="nucleotide sequence ID" value="NZ_CP140152.1"/>
</dbReference>
<dbReference type="Gene3D" id="3.10.20.30">
    <property type="match status" value="1"/>
</dbReference>
<dbReference type="InterPro" id="IPR012675">
    <property type="entry name" value="Beta-grasp_dom_sf"/>
</dbReference>
<feature type="domain" description="2Fe-2S ferredoxin-type" evidence="6">
    <location>
        <begin position="1"/>
        <end position="77"/>
    </location>
</feature>
<accession>A0ABZ0XSB1</accession>
<evidence type="ECO:0000256" key="2">
    <source>
        <dbReference type="ARBA" id="ARBA00022723"/>
    </source>
</evidence>
<gene>
    <name evidence="7" type="ORF">SR858_15905</name>
</gene>
<dbReference type="PANTHER" id="PTHR44379:SF6">
    <property type="entry name" value="BLR6046 PROTEIN"/>
    <property type="match status" value="1"/>
</dbReference>
<evidence type="ECO:0000259" key="6">
    <source>
        <dbReference type="PROSITE" id="PS51085"/>
    </source>
</evidence>
<dbReference type="PROSITE" id="PS00197">
    <property type="entry name" value="2FE2S_FER_1"/>
    <property type="match status" value="1"/>
</dbReference>
<sequence length="158" mass="16782">MTTSLTVNGVQHTLAIDPSTPLLYALRNQLELNGAKFGCGLGQCGACTVLLDDQPVFGCLTPVAACEGRKVRTIESLGTQAKPGALQAAFIKHQAAQCGYCIAGMVMRAQALLEKNPHPSEAQIRAHMEPNLCRCGTHMRILGAIREVAQKPTAASQK</sequence>
<dbReference type="SUPFAM" id="SSF54292">
    <property type="entry name" value="2Fe-2S ferredoxin-like"/>
    <property type="match status" value="1"/>
</dbReference>
<dbReference type="InterPro" id="IPR051452">
    <property type="entry name" value="Diverse_Oxidoreductases"/>
</dbReference>
<dbReference type="InterPro" id="IPR036010">
    <property type="entry name" value="2Fe-2S_ferredoxin-like_sf"/>
</dbReference>
<dbReference type="InterPro" id="IPR001041">
    <property type="entry name" value="2Fe-2S_ferredoxin-type"/>
</dbReference>
<evidence type="ECO:0000313" key="8">
    <source>
        <dbReference type="Proteomes" id="UP001326110"/>
    </source>
</evidence>
<proteinExistence type="predicted"/>
<evidence type="ECO:0000256" key="4">
    <source>
        <dbReference type="ARBA" id="ARBA00023004"/>
    </source>
</evidence>
<dbReference type="InterPro" id="IPR002888">
    <property type="entry name" value="2Fe-2S-bd"/>
</dbReference>
<dbReference type="EMBL" id="CP140152">
    <property type="protein sequence ID" value="WQH02559.1"/>
    <property type="molecule type" value="Genomic_DNA"/>
</dbReference>
<dbReference type="InterPro" id="IPR006058">
    <property type="entry name" value="2Fe2S_fd_BS"/>
</dbReference>
<keyword evidence="2" id="KW-0479">Metal-binding</keyword>
<evidence type="ECO:0000256" key="1">
    <source>
        <dbReference type="ARBA" id="ARBA00022714"/>
    </source>
</evidence>
<organism evidence="7 8">
    <name type="scientific">Duganella zoogloeoides</name>
    <dbReference type="NCBI Taxonomy" id="75659"/>
    <lineage>
        <taxon>Bacteria</taxon>
        <taxon>Pseudomonadati</taxon>
        <taxon>Pseudomonadota</taxon>
        <taxon>Betaproteobacteria</taxon>
        <taxon>Burkholderiales</taxon>
        <taxon>Oxalobacteraceae</taxon>
        <taxon>Telluria group</taxon>
        <taxon>Duganella</taxon>
    </lineage>
</organism>
<keyword evidence="3" id="KW-0560">Oxidoreductase</keyword>
<dbReference type="Pfam" id="PF01799">
    <property type="entry name" value="Fer2_2"/>
    <property type="match status" value="1"/>
</dbReference>
<dbReference type="GeneID" id="43161896"/>
<keyword evidence="8" id="KW-1185">Reference proteome</keyword>
<dbReference type="SUPFAM" id="SSF47741">
    <property type="entry name" value="CO dehydrogenase ISP C-domain like"/>
    <property type="match status" value="1"/>
</dbReference>
<dbReference type="Gene3D" id="1.10.150.120">
    <property type="entry name" value="[2Fe-2S]-binding domain"/>
    <property type="match status" value="1"/>
</dbReference>
<dbReference type="CDD" id="cd00207">
    <property type="entry name" value="fer2"/>
    <property type="match status" value="1"/>
</dbReference>
<dbReference type="PROSITE" id="PS51085">
    <property type="entry name" value="2FE2S_FER_2"/>
    <property type="match status" value="1"/>
</dbReference>
<keyword evidence="5" id="KW-0411">Iron-sulfur</keyword>
<dbReference type="Proteomes" id="UP001326110">
    <property type="component" value="Chromosome"/>
</dbReference>
<evidence type="ECO:0000256" key="5">
    <source>
        <dbReference type="ARBA" id="ARBA00023014"/>
    </source>
</evidence>
<keyword evidence="4" id="KW-0408">Iron</keyword>
<dbReference type="PANTHER" id="PTHR44379">
    <property type="entry name" value="OXIDOREDUCTASE WITH IRON-SULFUR SUBUNIT"/>
    <property type="match status" value="1"/>
</dbReference>
<dbReference type="Pfam" id="PF00111">
    <property type="entry name" value="Fer2"/>
    <property type="match status" value="1"/>
</dbReference>
<protein>
    <submittedName>
        <fullName evidence="7">(2Fe-2S)-binding protein</fullName>
    </submittedName>
</protein>
<reference evidence="7 8" key="1">
    <citation type="submission" date="2023-11" db="EMBL/GenBank/DDBJ databases">
        <title>MicrobeMod: A computational toolkit for identifying prokaryotic methylation and restriction-modification with nanopore sequencing.</title>
        <authorList>
            <person name="Crits-Christoph A."/>
            <person name="Kang S.C."/>
            <person name="Lee H."/>
            <person name="Ostrov N."/>
        </authorList>
    </citation>
    <scope>NUCLEOTIDE SEQUENCE [LARGE SCALE GENOMIC DNA]</scope>
    <source>
        <strain evidence="7 8">ATCC 25935</strain>
    </source>
</reference>
<evidence type="ECO:0000313" key="7">
    <source>
        <dbReference type="EMBL" id="WQH02559.1"/>
    </source>
</evidence>
<keyword evidence="1" id="KW-0001">2Fe-2S</keyword>